<dbReference type="Pfam" id="PF02769">
    <property type="entry name" value="AIRS_C"/>
    <property type="match status" value="1"/>
</dbReference>
<sequence length="268" mass="28980">MVVGADTGRDGIHGASGLASRTFEDEPETKSVVPAGNPSLEKLLIEACLELAQTDWIVGMQDLGAAGLTSATVETAARGGGGVEIDVLKMRRREENMTPYEVMLSESQERMLLIVKKGCEEEVKALLDRWEIRSDIIGQVTNTGLAVVKEGEEVVAEIPVNLLVSPPLYRQRSKKPAWLEELQSLDVNAVPDLKPRQCNSVLLRLLASPNIASKECIYRQCDYQAMGNTVVPPGGDAAVLRIKGTKKGISLTVDGNGRYCYVDPFVGG</sequence>
<dbReference type="AlphaFoldDB" id="X0T3D8"/>
<dbReference type="Gene3D" id="3.90.650.10">
    <property type="entry name" value="PurM-like C-terminal domain"/>
    <property type="match status" value="1"/>
</dbReference>
<dbReference type="PANTHER" id="PTHR43555">
    <property type="entry name" value="PHOSPHORIBOSYLFORMYLGLYCINAMIDINE SYNTHASE SUBUNIT PURL"/>
    <property type="match status" value="1"/>
</dbReference>
<feature type="domain" description="PurM-like C-terminal" evidence="2">
    <location>
        <begin position="7"/>
        <end position="144"/>
    </location>
</feature>
<evidence type="ECO:0000256" key="1">
    <source>
        <dbReference type="SAM" id="MobiDB-lite"/>
    </source>
</evidence>
<accession>X0T3D8</accession>
<dbReference type="GO" id="GO:0006189">
    <property type="term" value="P:'de novo' IMP biosynthetic process"/>
    <property type="evidence" value="ECO:0007669"/>
    <property type="project" value="InterPro"/>
</dbReference>
<dbReference type="InterPro" id="IPR036676">
    <property type="entry name" value="PurM-like_C_sf"/>
</dbReference>
<dbReference type="SUPFAM" id="SSF55326">
    <property type="entry name" value="PurM N-terminal domain-like"/>
    <property type="match status" value="1"/>
</dbReference>
<dbReference type="SUPFAM" id="SSF56042">
    <property type="entry name" value="PurM C-terminal domain-like"/>
    <property type="match status" value="1"/>
</dbReference>
<dbReference type="Gene3D" id="3.30.1330.10">
    <property type="entry name" value="PurM-like, N-terminal domain"/>
    <property type="match status" value="1"/>
</dbReference>
<name>X0T3D8_9ZZZZ</name>
<proteinExistence type="predicted"/>
<feature type="region of interest" description="Disordered" evidence="1">
    <location>
        <begin position="1"/>
        <end position="35"/>
    </location>
</feature>
<dbReference type="InterPro" id="IPR010918">
    <property type="entry name" value="PurM-like_C_dom"/>
</dbReference>
<dbReference type="EMBL" id="BARS01016502">
    <property type="protein sequence ID" value="GAF87764.1"/>
    <property type="molecule type" value="Genomic_DNA"/>
</dbReference>
<dbReference type="PANTHER" id="PTHR43555:SF1">
    <property type="entry name" value="PHOSPHORIBOSYLFORMYLGLYCINAMIDINE SYNTHASE SUBUNIT PURL"/>
    <property type="match status" value="1"/>
</dbReference>
<comment type="caution">
    <text evidence="3">The sequence shown here is derived from an EMBL/GenBank/DDBJ whole genome shotgun (WGS) entry which is preliminary data.</text>
</comment>
<dbReference type="InterPro" id="IPR010074">
    <property type="entry name" value="PRibForGlyAmidine_synth_PurL"/>
</dbReference>
<evidence type="ECO:0000313" key="3">
    <source>
        <dbReference type="EMBL" id="GAF87764.1"/>
    </source>
</evidence>
<organism evidence="3">
    <name type="scientific">marine sediment metagenome</name>
    <dbReference type="NCBI Taxonomy" id="412755"/>
    <lineage>
        <taxon>unclassified sequences</taxon>
        <taxon>metagenomes</taxon>
        <taxon>ecological metagenomes</taxon>
    </lineage>
</organism>
<dbReference type="InterPro" id="IPR036921">
    <property type="entry name" value="PurM-like_N_sf"/>
</dbReference>
<gene>
    <name evidence="3" type="ORF">S01H1_27147</name>
</gene>
<dbReference type="GO" id="GO:0004642">
    <property type="term" value="F:phosphoribosylformylglycinamidine synthase activity"/>
    <property type="evidence" value="ECO:0007669"/>
    <property type="project" value="InterPro"/>
</dbReference>
<reference evidence="3" key="1">
    <citation type="journal article" date="2014" name="Front. Microbiol.">
        <title>High frequency of phylogenetically diverse reductive dehalogenase-homologous genes in deep subseafloor sedimentary metagenomes.</title>
        <authorList>
            <person name="Kawai M."/>
            <person name="Futagami T."/>
            <person name="Toyoda A."/>
            <person name="Takaki Y."/>
            <person name="Nishi S."/>
            <person name="Hori S."/>
            <person name="Arai W."/>
            <person name="Tsubouchi T."/>
            <person name="Morono Y."/>
            <person name="Uchiyama I."/>
            <person name="Ito T."/>
            <person name="Fujiyama A."/>
            <person name="Inagaki F."/>
            <person name="Takami H."/>
        </authorList>
    </citation>
    <scope>NUCLEOTIDE SEQUENCE</scope>
    <source>
        <strain evidence="3">Expedition CK06-06</strain>
    </source>
</reference>
<protein>
    <recommendedName>
        <fullName evidence="2">PurM-like C-terminal domain-containing protein</fullName>
    </recommendedName>
</protein>
<evidence type="ECO:0000259" key="2">
    <source>
        <dbReference type="Pfam" id="PF02769"/>
    </source>
</evidence>
<feature type="non-terminal residue" evidence="3">
    <location>
        <position position="268"/>
    </location>
</feature>